<name>A0A7K4MML6_9ARCH</name>
<comment type="caution">
    <text evidence="1">The sequence shown here is derived from an EMBL/GenBank/DDBJ whole genome shotgun (WGS) entry which is preliminary data.</text>
</comment>
<reference evidence="1 2" key="1">
    <citation type="journal article" date="2019" name="Environ. Microbiol.">
        <title>Genomics insights into ecotype formation of ammonia-oxidizing archaea in the deep ocean.</title>
        <authorList>
            <person name="Wang Y."/>
            <person name="Huang J.M."/>
            <person name="Cui G.J."/>
            <person name="Nunoura T."/>
            <person name="Takaki Y."/>
            <person name="Li W.L."/>
            <person name="Li J."/>
            <person name="Gao Z.M."/>
            <person name="Takai K."/>
            <person name="Zhang A.Q."/>
            <person name="Stepanauskas R."/>
        </authorList>
    </citation>
    <scope>NUCLEOTIDE SEQUENCE [LARGE SCALE GENOMIC DNA]</scope>
    <source>
        <strain evidence="1 2">C4</strain>
    </source>
</reference>
<sequence length="497" mass="55799">MHPKLVLFILVIGIFTVFTITPNAFGHGLGGDQAPPISFGDMEVTVRTQLTPYDLTVGEVISVNMQIRFFDTLTDKNLDKVTFRVEVWQDGELLARNLFYDIDGRLDIKIKPKFGCDEFKLVDCTIYGGSEHASAPGALFVQGQACTDDNLDICARPTITGPIFVKGGLYKIRVDIEAATSPRTLLATLLSYETFVSVAQDQNFLFKTANAEEVPVVIKTYYDDVDNFKFDQSDDSISFDMPFDWNPDYVDLVQVVHEEIKIPKSFTPYAEGKQFKGYVNGIEIVQRALLNDPYSYDDINIIHFLITKNELQRINETLGPDNYDNTKMDFKLVPQSEVSKSSTEFYLVDTTNEQVPTTVNISWDEKNGANQEIPFEFTFFDENRQLIKDIRYAYVVFDELNQEIDSNVGNDPIILGILSNEGIDVQRIFVPSQGKIRIDVRVLGTGLDYDPKYAGIGSAIIEIGPGSPSTITPPVSEKTQIPSWIKNNAGWWADGSI</sequence>
<organism evidence="1 2">
    <name type="scientific">Marine Group I thaumarchaeote</name>
    <dbReference type="NCBI Taxonomy" id="2511932"/>
    <lineage>
        <taxon>Archaea</taxon>
        <taxon>Nitrososphaerota</taxon>
        <taxon>Marine Group I</taxon>
    </lineage>
</organism>
<accession>A0A7K4MML6</accession>
<gene>
    <name evidence="1" type="ORF">HX850_04685</name>
</gene>
<dbReference type="Proteomes" id="UP000568446">
    <property type="component" value="Unassembled WGS sequence"/>
</dbReference>
<dbReference type="AlphaFoldDB" id="A0A7K4MML6"/>
<evidence type="ECO:0000313" key="2">
    <source>
        <dbReference type="Proteomes" id="UP000568446"/>
    </source>
</evidence>
<proteinExistence type="predicted"/>
<protein>
    <submittedName>
        <fullName evidence="1">Peptidase</fullName>
    </submittedName>
</protein>
<dbReference type="EMBL" id="JACATK010000040">
    <property type="protein sequence ID" value="NWJ30193.1"/>
    <property type="molecule type" value="Genomic_DNA"/>
</dbReference>
<evidence type="ECO:0000313" key="1">
    <source>
        <dbReference type="EMBL" id="NWJ30193.1"/>
    </source>
</evidence>
<feature type="non-terminal residue" evidence="1">
    <location>
        <position position="497"/>
    </location>
</feature>